<dbReference type="PANTHER" id="PTHR40590:SF1">
    <property type="entry name" value="CYTOPLASMIC PROTEIN"/>
    <property type="match status" value="1"/>
</dbReference>
<dbReference type="CDD" id="cd14789">
    <property type="entry name" value="Tiki"/>
    <property type="match status" value="1"/>
</dbReference>
<protein>
    <submittedName>
        <fullName evidence="1">Gumn family protein</fullName>
    </submittedName>
</protein>
<evidence type="ECO:0000313" key="2">
    <source>
        <dbReference type="Proteomes" id="UP000005551"/>
    </source>
</evidence>
<gene>
    <name evidence="1" type="ORF">A3SI_03438</name>
</gene>
<dbReference type="Proteomes" id="UP000005551">
    <property type="component" value="Unassembled WGS sequence"/>
</dbReference>
<organism evidence="1 2">
    <name type="scientific">Nitritalea halalkaliphila LW7</name>
    <dbReference type="NCBI Taxonomy" id="1189621"/>
    <lineage>
        <taxon>Bacteria</taxon>
        <taxon>Pseudomonadati</taxon>
        <taxon>Bacteroidota</taxon>
        <taxon>Cytophagia</taxon>
        <taxon>Cytophagales</taxon>
        <taxon>Cyclobacteriaceae</taxon>
        <taxon>Nitritalea</taxon>
    </lineage>
</organism>
<name>I5C9B0_9BACT</name>
<dbReference type="InterPro" id="IPR047111">
    <property type="entry name" value="YbaP-like"/>
</dbReference>
<dbReference type="EMBL" id="AJYA01000006">
    <property type="protein sequence ID" value="EIM78412.1"/>
    <property type="molecule type" value="Genomic_DNA"/>
</dbReference>
<comment type="caution">
    <text evidence="1">The sequence shown here is derived from an EMBL/GenBank/DDBJ whole genome shotgun (WGS) entry which is preliminary data.</text>
</comment>
<sequence>MRRFGLNPNFFYNLEKIFFLVACKNRLLTDTNLSKQNKNSMKKLFSLLLFVGLVFTLQAQENTLLWKVSGNGLSAPSYVFGTMHVLCDGTIAENPELVAAWEASERLVIELNPADPKLLQEMQQLSVNPGFANIYMDLPEADRQLLDSFFTENFGAGLAQMGVLKPFVLSSMLVTTYLPCEEMFTLEPHFVELAKAREIEVVSLETVASQMGIFDEIPQDFQVEELVKTLRDDKGQEEFANMLALYMSGDVLGLYAQMIESELLQQYQDLVLDNRNLAWIPDLEKLFSQGSSFVAVGAGHLPGELGVLQLLRDRGYTVEAITL</sequence>
<proteinExistence type="predicted"/>
<dbReference type="PATRIC" id="fig|1189621.3.peg.719"/>
<reference evidence="1 2" key="1">
    <citation type="submission" date="2012-05" db="EMBL/GenBank/DDBJ databases">
        <title>Genome sequence of Nitritalea halalkaliphila LW7.</title>
        <authorList>
            <person name="Jangir P.K."/>
            <person name="Singh A."/>
            <person name="Shivaji S."/>
            <person name="Sharma R."/>
        </authorList>
    </citation>
    <scope>NUCLEOTIDE SEQUENCE [LARGE SCALE GENOMIC DNA]</scope>
    <source>
        <strain evidence="1 2">LW7</strain>
    </source>
</reference>
<keyword evidence="2" id="KW-1185">Reference proteome</keyword>
<evidence type="ECO:0000313" key="1">
    <source>
        <dbReference type="EMBL" id="EIM78412.1"/>
    </source>
</evidence>
<dbReference type="InterPro" id="IPR002816">
    <property type="entry name" value="TraB/PrgY/GumN_fam"/>
</dbReference>
<dbReference type="AlphaFoldDB" id="I5C9B0"/>
<dbReference type="STRING" id="1189621.A3SI_03438"/>
<dbReference type="Pfam" id="PF01963">
    <property type="entry name" value="TraB_PrgY_gumN"/>
    <property type="match status" value="1"/>
</dbReference>
<dbReference type="PANTHER" id="PTHR40590">
    <property type="entry name" value="CYTOPLASMIC PROTEIN-RELATED"/>
    <property type="match status" value="1"/>
</dbReference>
<accession>I5C9B0</accession>